<dbReference type="AlphaFoldDB" id="A0AAV0ZEX9"/>
<dbReference type="PROSITE" id="PS50181">
    <property type="entry name" value="FBOX"/>
    <property type="match status" value="1"/>
</dbReference>
<dbReference type="PANTHER" id="PTHR38926">
    <property type="entry name" value="F-BOX DOMAIN CONTAINING PROTEIN, EXPRESSED"/>
    <property type="match status" value="1"/>
</dbReference>
<gene>
    <name evidence="2" type="ORF">VFH_II070680</name>
</gene>
<dbReference type="Proteomes" id="UP001157006">
    <property type="component" value="Chromosome 2"/>
</dbReference>
<dbReference type="Pfam" id="PF12937">
    <property type="entry name" value="F-box-like"/>
    <property type="match status" value="1"/>
</dbReference>
<sequence>MFPLQILSHNNMAPSVKKSKRESTRKPNLLELPVDLTKNILQRLDTLDILISARNVCSLWWHICKDPLMWRTINISNVHHIPYHFCCLDKIVRRAVDLSRGHLEDIDIQLFCTDDLLKFIAHRASNLRRLKISNCNKISINGLIEFMKMFSLLEELHISFKHLSKDSIQVIGRFCPLLKSLNLEVPQYTHFDFYDDVFAIGKAMPGLRHLSFSRIVFMNDQLFAILDGCPLIESLDLQYCHVRGLCPSVEKRCRQQIKDFQLPKNNDYKEYGNYFDTYEDGWCYTHIEDYRDDDWEEDFKIADAMQLRKGFRHLSQYCVPDWAYDLGLSHNDITQIKLILLSF</sequence>
<reference evidence="2 3" key="1">
    <citation type="submission" date="2023-01" db="EMBL/GenBank/DDBJ databases">
        <authorList>
            <person name="Kreplak J."/>
        </authorList>
    </citation>
    <scope>NUCLEOTIDE SEQUENCE [LARGE SCALE GENOMIC DNA]</scope>
</reference>
<keyword evidence="3" id="KW-1185">Reference proteome</keyword>
<dbReference type="SUPFAM" id="SSF52047">
    <property type="entry name" value="RNI-like"/>
    <property type="match status" value="1"/>
</dbReference>
<evidence type="ECO:0000313" key="3">
    <source>
        <dbReference type="Proteomes" id="UP001157006"/>
    </source>
</evidence>
<dbReference type="PANTHER" id="PTHR38926:SF2">
    <property type="entry name" value="F-BOX_LRR-REPEAT PROTEIN 21-RELATED"/>
    <property type="match status" value="1"/>
</dbReference>
<dbReference type="Gene3D" id="3.80.10.10">
    <property type="entry name" value="Ribonuclease Inhibitor"/>
    <property type="match status" value="1"/>
</dbReference>
<proteinExistence type="predicted"/>
<evidence type="ECO:0000259" key="1">
    <source>
        <dbReference type="PROSITE" id="PS50181"/>
    </source>
</evidence>
<protein>
    <recommendedName>
        <fullName evidence="1">F-box domain-containing protein</fullName>
    </recommendedName>
</protein>
<organism evidence="2 3">
    <name type="scientific">Vicia faba</name>
    <name type="common">Broad bean</name>
    <name type="synonym">Faba vulgaris</name>
    <dbReference type="NCBI Taxonomy" id="3906"/>
    <lineage>
        <taxon>Eukaryota</taxon>
        <taxon>Viridiplantae</taxon>
        <taxon>Streptophyta</taxon>
        <taxon>Embryophyta</taxon>
        <taxon>Tracheophyta</taxon>
        <taxon>Spermatophyta</taxon>
        <taxon>Magnoliopsida</taxon>
        <taxon>eudicotyledons</taxon>
        <taxon>Gunneridae</taxon>
        <taxon>Pentapetalae</taxon>
        <taxon>rosids</taxon>
        <taxon>fabids</taxon>
        <taxon>Fabales</taxon>
        <taxon>Fabaceae</taxon>
        <taxon>Papilionoideae</taxon>
        <taxon>50 kb inversion clade</taxon>
        <taxon>NPAAA clade</taxon>
        <taxon>Hologalegina</taxon>
        <taxon>IRL clade</taxon>
        <taxon>Fabeae</taxon>
        <taxon>Vicia</taxon>
    </lineage>
</organism>
<name>A0AAV0ZEX9_VICFA</name>
<feature type="domain" description="F-box" evidence="1">
    <location>
        <begin position="26"/>
        <end position="73"/>
    </location>
</feature>
<accession>A0AAV0ZEX9</accession>
<dbReference type="InterPro" id="IPR032675">
    <property type="entry name" value="LRR_dom_sf"/>
</dbReference>
<dbReference type="EMBL" id="OX451737">
    <property type="protein sequence ID" value="CAI8597205.1"/>
    <property type="molecule type" value="Genomic_DNA"/>
</dbReference>
<dbReference type="CDD" id="cd22164">
    <property type="entry name" value="F-box_AtSKIP19-like"/>
    <property type="match status" value="1"/>
</dbReference>
<evidence type="ECO:0000313" key="2">
    <source>
        <dbReference type="EMBL" id="CAI8597205.1"/>
    </source>
</evidence>
<dbReference type="InterPro" id="IPR001810">
    <property type="entry name" value="F-box_dom"/>
</dbReference>